<dbReference type="Proteomes" id="UP000000483">
    <property type="component" value="Chromosome"/>
</dbReference>
<dbReference type="RefSeq" id="WP_013707764.1">
    <property type="nucleotide sequence ID" value="NC_015388.1"/>
</dbReference>
<reference evidence="2 3" key="1">
    <citation type="journal article" date="2011" name="Stand. Genomic Sci.">
        <title>Complete genome sequence of the acetate-degrading sulfate reducer Desulfobacca acetoxidans type strain (ASRB2).</title>
        <authorList>
            <person name="Goker M."/>
            <person name="Teshima H."/>
            <person name="Lapidus A."/>
            <person name="Nolan M."/>
            <person name="Lucas S."/>
            <person name="Hammon N."/>
            <person name="Deshpande S."/>
            <person name="Cheng J.F."/>
            <person name="Tapia R."/>
            <person name="Han C."/>
            <person name="Goodwin L."/>
            <person name="Pitluck S."/>
            <person name="Huntemann M."/>
            <person name="Liolios K."/>
            <person name="Ivanova N."/>
            <person name="Pagani I."/>
            <person name="Mavromatis K."/>
            <person name="Ovchinikova G."/>
            <person name="Pati A."/>
            <person name="Chen A."/>
            <person name="Palaniappan K."/>
            <person name="Land M."/>
            <person name="Hauser L."/>
            <person name="Brambilla E.M."/>
            <person name="Rohde M."/>
            <person name="Spring S."/>
            <person name="Detter J.C."/>
            <person name="Woyke T."/>
            <person name="Bristow J."/>
            <person name="Eisen J.A."/>
            <person name="Markowitz V."/>
            <person name="Hugenholtz P."/>
            <person name="Kyrpides N.C."/>
            <person name="Klenk H.P."/>
        </authorList>
    </citation>
    <scope>NUCLEOTIDE SEQUENCE [LARGE SCALE GENOMIC DNA]</scope>
    <source>
        <strain evidence="3">ATCC 700848 / DSM 11109 / ASRB2</strain>
    </source>
</reference>
<dbReference type="Gene3D" id="3.30.2310.20">
    <property type="entry name" value="RelE-like"/>
    <property type="match status" value="1"/>
</dbReference>
<evidence type="ECO:0000256" key="1">
    <source>
        <dbReference type="ARBA" id="ARBA00022649"/>
    </source>
</evidence>
<gene>
    <name evidence="2" type="ordered locus">Desac_2855</name>
</gene>
<protein>
    <submittedName>
        <fullName evidence="2">Plasmid stabilization system</fullName>
    </submittedName>
</protein>
<accession>F2NIW1</accession>
<dbReference type="KEGG" id="dao:Desac_2855"/>
<dbReference type="Pfam" id="PF05016">
    <property type="entry name" value="ParE_toxin"/>
    <property type="match status" value="1"/>
</dbReference>
<dbReference type="InterPro" id="IPR035093">
    <property type="entry name" value="RelE/ParE_toxin_dom_sf"/>
</dbReference>
<dbReference type="HOGENOM" id="CLU_155761_3_0_7"/>
<reference evidence="3" key="2">
    <citation type="submission" date="2011-03" db="EMBL/GenBank/DDBJ databases">
        <title>The complete genome of Desulfobacca acetoxidans DSM 11109.</title>
        <authorList>
            <consortium name="US DOE Joint Genome Institute (JGI-PGF)"/>
            <person name="Lucas S."/>
            <person name="Copeland A."/>
            <person name="Lapidus A."/>
            <person name="Bruce D."/>
            <person name="Goodwin L."/>
            <person name="Pitluck S."/>
            <person name="Peters L."/>
            <person name="Kyrpides N."/>
            <person name="Mavromatis K."/>
            <person name="Ivanova N."/>
            <person name="Ovchinnikova G."/>
            <person name="Teshima H."/>
            <person name="Detter J.C."/>
            <person name="Han C."/>
            <person name="Land M."/>
            <person name="Hauser L."/>
            <person name="Markowitz V."/>
            <person name="Cheng J.-F."/>
            <person name="Hugenholtz P."/>
            <person name="Woyke T."/>
            <person name="Wu D."/>
            <person name="Spring S."/>
            <person name="Schueler E."/>
            <person name="Brambilla E."/>
            <person name="Klenk H.-P."/>
            <person name="Eisen J.A."/>
        </authorList>
    </citation>
    <scope>NUCLEOTIDE SEQUENCE [LARGE SCALE GENOMIC DNA]</scope>
    <source>
        <strain evidence="3">ATCC 700848 / DSM 11109 / ASRB2</strain>
    </source>
</reference>
<keyword evidence="1" id="KW-1277">Toxin-antitoxin system</keyword>
<name>F2NIW1_DESAR</name>
<sequence>MRYGAELSHRAAKILKNLDQTTKKRLQARIDELALDPLSPNVSKPLIMVVGQRYSRFGDWRIIYEIQESSSNIYIVTIQPRGKAYRKL</sequence>
<dbReference type="STRING" id="880072.Desac_2855"/>
<dbReference type="OrthoDB" id="9797723at2"/>
<evidence type="ECO:0000313" key="2">
    <source>
        <dbReference type="EMBL" id="AEB10655.1"/>
    </source>
</evidence>
<dbReference type="SUPFAM" id="SSF143011">
    <property type="entry name" value="RelE-like"/>
    <property type="match status" value="1"/>
</dbReference>
<dbReference type="AlphaFoldDB" id="F2NIW1"/>
<dbReference type="EMBL" id="CP002629">
    <property type="protein sequence ID" value="AEB10655.1"/>
    <property type="molecule type" value="Genomic_DNA"/>
</dbReference>
<organism evidence="2 3">
    <name type="scientific">Desulfobacca acetoxidans (strain ATCC 700848 / DSM 11109 / ASRB2)</name>
    <dbReference type="NCBI Taxonomy" id="880072"/>
    <lineage>
        <taxon>Bacteria</taxon>
        <taxon>Pseudomonadati</taxon>
        <taxon>Thermodesulfobacteriota</taxon>
        <taxon>Desulfobaccia</taxon>
        <taxon>Desulfobaccales</taxon>
        <taxon>Desulfobaccaceae</taxon>
        <taxon>Desulfobacca</taxon>
    </lineage>
</organism>
<dbReference type="eggNOG" id="COG2026">
    <property type="taxonomic scope" value="Bacteria"/>
</dbReference>
<keyword evidence="3" id="KW-1185">Reference proteome</keyword>
<dbReference type="InterPro" id="IPR007712">
    <property type="entry name" value="RelE/ParE_toxin"/>
</dbReference>
<evidence type="ECO:0000313" key="3">
    <source>
        <dbReference type="Proteomes" id="UP000000483"/>
    </source>
</evidence>
<proteinExistence type="predicted"/>